<reference evidence="9" key="2">
    <citation type="submission" date="2012-03" db="EMBL/GenBank/DDBJ databases">
        <title>Assembling the Tree of Life Lepidoptera.</title>
        <authorList>
            <consortium name="LepTree.net"/>
            <person name="Regier J.C."/>
        </authorList>
    </citation>
    <scope>NUCLEOTIDE SEQUENCE</scope>
</reference>
<feature type="compositionally biased region" description="Basic and acidic residues" evidence="7">
    <location>
        <begin position="237"/>
        <end position="254"/>
    </location>
</feature>
<feature type="region of interest" description="Disordered" evidence="7">
    <location>
        <begin position="324"/>
        <end position="343"/>
    </location>
</feature>
<dbReference type="InterPro" id="IPR035965">
    <property type="entry name" value="PAS-like_dom_sf"/>
</dbReference>
<dbReference type="Pfam" id="PF14598">
    <property type="entry name" value="PAS_11"/>
    <property type="match status" value="1"/>
</dbReference>
<evidence type="ECO:0000313" key="9">
    <source>
        <dbReference type="EMBL" id="AGB87240.1"/>
    </source>
</evidence>
<dbReference type="AlphaFoldDB" id="L7QQ37"/>
<dbReference type="GO" id="GO:0000976">
    <property type="term" value="F:transcription cis-regulatory region binding"/>
    <property type="evidence" value="ECO:0007669"/>
    <property type="project" value="TreeGrafter"/>
</dbReference>
<feature type="domain" description="PAS" evidence="8">
    <location>
        <begin position="110"/>
        <end position="172"/>
    </location>
</feature>
<accession>L7QQ37</accession>
<dbReference type="Gene3D" id="1.20.5.770">
    <property type="entry name" value="Single helix bin"/>
    <property type="match status" value="1"/>
</dbReference>
<feature type="non-terminal residue" evidence="9">
    <location>
        <position position="1"/>
    </location>
</feature>
<dbReference type="GO" id="GO:0032922">
    <property type="term" value="P:circadian regulation of gene expression"/>
    <property type="evidence" value="ECO:0007669"/>
    <property type="project" value="TreeGrafter"/>
</dbReference>
<dbReference type="SUPFAM" id="SSF55785">
    <property type="entry name" value="PYP-like sensor domain (PAS domain)"/>
    <property type="match status" value="2"/>
</dbReference>
<evidence type="ECO:0000256" key="1">
    <source>
        <dbReference type="ARBA" id="ARBA00004123"/>
    </source>
</evidence>
<keyword evidence="3" id="KW-0677">Repeat</keyword>
<evidence type="ECO:0000256" key="2">
    <source>
        <dbReference type="ARBA" id="ARBA00022553"/>
    </source>
</evidence>
<proteinExistence type="evidence at transcript level"/>
<evidence type="ECO:0000256" key="3">
    <source>
        <dbReference type="ARBA" id="ARBA00022737"/>
    </source>
</evidence>
<evidence type="ECO:0000256" key="7">
    <source>
        <dbReference type="SAM" id="MobiDB-lite"/>
    </source>
</evidence>
<dbReference type="GO" id="GO:0005634">
    <property type="term" value="C:nucleus"/>
    <property type="evidence" value="ECO:0007669"/>
    <property type="project" value="UniProtKB-SubCell"/>
</dbReference>
<dbReference type="GO" id="GO:0000122">
    <property type="term" value="P:negative regulation of transcription by RNA polymerase II"/>
    <property type="evidence" value="ECO:0007669"/>
    <property type="project" value="TreeGrafter"/>
</dbReference>
<dbReference type="GO" id="GO:0005737">
    <property type="term" value="C:cytoplasm"/>
    <property type="evidence" value="ECO:0007669"/>
    <property type="project" value="TreeGrafter"/>
</dbReference>
<dbReference type="InterPro" id="IPR050760">
    <property type="entry name" value="Period_circadian_regulator"/>
</dbReference>
<evidence type="ECO:0000256" key="4">
    <source>
        <dbReference type="ARBA" id="ARBA00023108"/>
    </source>
</evidence>
<sequence>IGRSFIDFVHPKDRNTFASQITNRLAVPKIFNIQDKVPTPGVMECSMACRIRHYRSLDLCFGVKDRSVDYMPFLLKFSFKDIKDDDGNIVFLIIQATPFYSAFKTSCECLKKAIPFVIRHSADGILEYIDMESVPYLGYLPQDVHNKDALQMYHPEDMPYLKQVYESIVTDGSVSRSMPYRMMTQNGDYIKLETEWSSFINPWSMKLEFVTGKHHVVEGPNTPDVFLSPPSPPPKAGSKEETTEEDKSKSQVKTHRENILRILKDVLTKPAEKAKQQITKRCQDLAIIMESLLEERPKVDEELRVDIQEPDLNCYERDSVMLGGISPHHDYNDSKSSTGTPLS</sequence>
<dbReference type="Gene3D" id="3.30.450.20">
    <property type="entry name" value="PAS domain"/>
    <property type="match status" value="2"/>
</dbReference>
<keyword evidence="5" id="KW-0539">Nucleus</keyword>
<protein>
    <recommendedName>
        <fullName evidence="6">Period circadian protein</fullName>
    </recommendedName>
</protein>
<dbReference type="GO" id="GO:0001222">
    <property type="term" value="F:transcription corepressor binding"/>
    <property type="evidence" value="ECO:0007669"/>
    <property type="project" value="TreeGrafter"/>
</dbReference>
<evidence type="ECO:0000259" key="8">
    <source>
        <dbReference type="PROSITE" id="PS50112"/>
    </source>
</evidence>
<dbReference type="CDD" id="cd00130">
    <property type="entry name" value="PAS"/>
    <property type="match status" value="1"/>
</dbReference>
<keyword evidence="2" id="KW-0597">Phosphoprotein</keyword>
<dbReference type="PANTHER" id="PTHR11269:SF16">
    <property type="entry name" value="PERIOD CIRCADIAN PROTEIN"/>
    <property type="match status" value="1"/>
</dbReference>
<dbReference type="PANTHER" id="PTHR11269">
    <property type="entry name" value="PERIOD CIRCADIAN PROTEIN"/>
    <property type="match status" value="1"/>
</dbReference>
<dbReference type="PROSITE" id="PS50112">
    <property type="entry name" value="PAS"/>
    <property type="match status" value="1"/>
</dbReference>
<name>L7QQ37_9NEOP</name>
<dbReference type="SMART" id="SM00091">
    <property type="entry name" value="PAS"/>
    <property type="match status" value="1"/>
</dbReference>
<feature type="region of interest" description="Disordered" evidence="7">
    <location>
        <begin position="220"/>
        <end position="254"/>
    </location>
</feature>
<comment type="subcellular location">
    <subcellularLocation>
        <location evidence="1">Nucleus</location>
    </subcellularLocation>
</comment>
<evidence type="ECO:0000256" key="6">
    <source>
        <dbReference type="ARBA" id="ARBA00040849"/>
    </source>
</evidence>
<feature type="non-terminal residue" evidence="9">
    <location>
        <position position="343"/>
    </location>
</feature>
<organism evidence="9">
    <name type="scientific">Hydrelia flammeolaria</name>
    <dbReference type="NCBI Taxonomy" id="326955"/>
    <lineage>
        <taxon>Eukaryota</taxon>
        <taxon>Metazoa</taxon>
        <taxon>Ecdysozoa</taxon>
        <taxon>Arthropoda</taxon>
        <taxon>Hexapoda</taxon>
        <taxon>Insecta</taxon>
        <taxon>Pterygota</taxon>
        <taxon>Neoptera</taxon>
        <taxon>Endopterygota</taxon>
        <taxon>Lepidoptera</taxon>
        <taxon>Glossata</taxon>
        <taxon>Ditrysia</taxon>
        <taxon>Geometroidea</taxon>
        <taxon>Geometridae</taxon>
        <taxon>Larentiinae</taxon>
        <taxon>Hydrelia</taxon>
    </lineage>
</organism>
<keyword evidence="4" id="KW-0090">Biological rhythms</keyword>
<dbReference type="GO" id="GO:0043153">
    <property type="term" value="P:entrainment of circadian clock by photoperiod"/>
    <property type="evidence" value="ECO:0007669"/>
    <property type="project" value="TreeGrafter"/>
</dbReference>
<evidence type="ECO:0000256" key="5">
    <source>
        <dbReference type="ARBA" id="ARBA00023242"/>
    </source>
</evidence>
<dbReference type="InterPro" id="IPR000014">
    <property type="entry name" value="PAS"/>
</dbReference>
<reference evidence="9" key="1">
    <citation type="journal article" date="2012" name="Syst. Entomol.">
        <title>A molecular phylogeny for the pyraloid moths (Lepidoptera: Pyraloidea) and its implications for higher-level classification.</title>
        <authorList>
            <person name="Regier J.C."/>
            <person name="Mitter C."/>
            <person name="Solis M.A."/>
            <person name="Hayden J.E."/>
            <person name="Landry B."/>
            <person name="Nuss M."/>
            <person name="Simonsen T.J."/>
            <person name="Yen S.-H."/>
            <person name="Zwick A."/>
            <person name="Cummings M.P."/>
        </authorList>
    </citation>
    <scope>NUCLEOTIDE SEQUENCE</scope>
</reference>
<feature type="compositionally biased region" description="Polar residues" evidence="7">
    <location>
        <begin position="334"/>
        <end position="343"/>
    </location>
</feature>
<dbReference type="EMBL" id="JQ785430">
    <property type="protein sequence ID" value="AGB87240.1"/>
    <property type="molecule type" value="mRNA"/>
</dbReference>